<dbReference type="Proteomes" id="UP000250321">
    <property type="component" value="Unassembled WGS sequence"/>
</dbReference>
<sequence>MRAGAQQVPTESARQMPREAMRSMRNECRQKLAEGNYTGAQRAGRMRNARRQIMGNSWQVTGNVLEWVYNMAKRVLSSSWVVGCG</sequence>
<dbReference type="EMBL" id="PJQY01000462">
    <property type="protein sequence ID" value="PQQ10813.1"/>
    <property type="molecule type" value="Genomic_DNA"/>
</dbReference>
<feature type="region of interest" description="Disordered" evidence="1">
    <location>
        <begin position="1"/>
        <end position="24"/>
    </location>
</feature>
<proteinExistence type="predicted"/>
<organism evidence="2 3">
    <name type="scientific">Prunus yedoensis var. nudiflora</name>
    <dbReference type="NCBI Taxonomy" id="2094558"/>
    <lineage>
        <taxon>Eukaryota</taxon>
        <taxon>Viridiplantae</taxon>
        <taxon>Streptophyta</taxon>
        <taxon>Embryophyta</taxon>
        <taxon>Tracheophyta</taxon>
        <taxon>Spermatophyta</taxon>
        <taxon>Magnoliopsida</taxon>
        <taxon>eudicotyledons</taxon>
        <taxon>Gunneridae</taxon>
        <taxon>Pentapetalae</taxon>
        <taxon>rosids</taxon>
        <taxon>fabids</taxon>
        <taxon>Rosales</taxon>
        <taxon>Rosaceae</taxon>
        <taxon>Amygdaloideae</taxon>
        <taxon>Amygdaleae</taxon>
        <taxon>Prunus</taxon>
    </lineage>
</organism>
<dbReference type="AlphaFoldDB" id="A0A314YW37"/>
<protein>
    <submittedName>
        <fullName evidence="2">Uncharacterized protein</fullName>
    </submittedName>
</protein>
<evidence type="ECO:0000256" key="1">
    <source>
        <dbReference type="SAM" id="MobiDB-lite"/>
    </source>
</evidence>
<name>A0A314YW37_PRUYE</name>
<comment type="caution">
    <text evidence="2">The sequence shown here is derived from an EMBL/GenBank/DDBJ whole genome shotgun (WGS) entry which is preliminary data.</text>
</comment>
<reference evidence="2 3" key="1">
    <citation type="submission" date="2018-02" db="EMBL/GenBank/DDBJ databases">
        <title>Draft genome of wild Prunus yedoensis var. nudiflora.</title>
        <authorList>
            <person name="Baek S."/>
            <person name="Kim J.-H."/>
            <person name="Choi K."/>
            <person name="Kim G.-B."/>
            <person name="Cho A."/>
            <person name="Jang H."/>
            <person name="Shin C.-H."/>
            <person name="Yu H.-J."/>
            <person name="Mun J.-H."/>
        </authorList>
    </citation>
    <scope>NUCLEOTIDE SEQUENCE [LARGE SCALE GENOMIC DNA]</scope>
    <source>
        <strain evidence="3">cv. Jeju island</strain>
        <tissue evidence="2">Leaf</tissue>
    </source>
</reference>
<keyword evidence="3" id="KW-1185">Reference proteome</keyword>
<accession>A0A314YW37</accession>
<evidence type="ECO:0000313" key="2">
    <source>
        <dbReference type="EMBL" id="PQQ10813.1"/>
    </source>
</evidence>
<gene>
    <name evidence="2" type="ORF">Pyn_20145</name>
</gene>
<evidence type="ECO:0000313" key="3">
    <source>
        <dbReference type="Proteomes" id="UP000250321"/>
    </source>
</evidence>